<dbReference type="AlphaFoldDB" id="A0AAJ6AGW4"/>
<dbReference type="Proteomes" id="UP001224674">
    <property type="component" value="Chromosome"/>
</dbReference>
<organism evidence="1 2">
    <name type="scientific">Auritidibacter ignavus</name>
    <dbReference type="NCBI Taxonomy" id="678932"/>
    <lineage>
        <taxon>Bacteria</taxon>
        <taxon>Bacillati</taxon>
        <taxon>Actinomycetota</taxon>
        <taxon>Actinomycetes</taxon>
        <taxon>Micrococcales</taxon>
        <taxon>Micrococcaceae</taxon>
        <taxon>Auritidibacter</taxon>
    </lineage>
</organism>
<sequence length="102" mass="11472">MNTDFWYRPWTWQALRIVDALNNNVAYHGGIASPTTIRRIAQESAEFLRDCSRVRATIRASSTSVFIREHLAISRIVEGTASLLADAVAGFANYESHVGIYR</sequence>
<evidence type="ECO:0000313" key="1">
    <source>
        <dbReference type="EMBL" id="WGH93080.1"/>
    </source>
</evidence>
<protein>
    <submittedName>
        <fullName evidence="1">Uncharacterized protein</fullName>
    </submittedName>
</protein>
<accession>A0AAJ6AGW4</accession>
<gene>
    <name evidence="1" type="ORF">QDX21_12455</name>
</gene>
<evidence type="ECO:0000313" key="2">
    <source>
        <dbReference type="Proteomes" id="UP001224674"/>
    </source>
</evidence>
<reference evidence="1 2" key="1">
    <citation type="submission" date="2023-03" db="EMBL/GenBank/DDBJ databases">
        <title>Complete genome sequences of several Auritidibacter ignavus strains isolated from ear infections.</title>
        <authorList>
            <person name="Baehr T."/>
            <person name="Baumhoegger A.M."/>
        </authorList>
    </citation>
    <scope>NUCLEOTIDE SEQUENCE [LARGE SCALE GENOMIC DNA]</scope>
    <source>
        <strain evidence="1 2">BABAE-6</strain>
    </source>
</reference>
<name>A0AAJ6AGW4_9MICC</name>
<dbReference type="RefSeq" id="WP_279674834.1">
    <property type="nucleotide sequence ID" value="NZ_CP122566.1"/>
</dbReference>
<proteinExistence type="predicted"/>
<dbReference type="EMBL" id="CP122566">
    <property type="protein sequence ID" value="WGH93080.1"/>
    <property type="molecule type" value="Genomic_DNA"/>
</dbReference>
<keyword evidence="2" id="KW-1185">Reference proteome</keyword>